<sequence>MEATRELTAEEVGNLANQLQNAYDSIKDTYNYPLDDLIEYLQQTQSKPIHAVEESAGVAIRYFLMFSSPPETWEALCGREGIYTVDARTLRAINFDITIMN</sequence>
<gene>
    <name evidence="1" type="ORF">Spb1_09550</name>
</gene>
<keyword evidence="2" id="KW-1185">Reference proteome</keyword>
<proteinExistence type="predicted"/>
<reference evidence="1 2" key="1">
    <citation type="submission" date="2019-02" db="EMBL/GenBank/DDBJ databases">
        <title>Deep-cultivation of Planctomycetes and their phenomic and genomic characterization uncovers novel biology.</title>
        <authorList>
            <person name="Wiegand S."/>
            <person name="Jogler M."/>
            <person name="Boedeker C."/>
            <person name="Pinto D."/>
            <person name="Vollmers J."/>
            <person name="Rivas-Marin E."/>
            <person name="Kohn T."/>
            <person name="Peeters S.H."/>
            <person name="Heuer A."/>
            <person name="Rast P."/>
            <person name="Oberbeckmann S."/>
            <person name="Bunk B."/>
            <person name="Jeske O."/>
            <person name="Meyerdierks A."/>
            <person name="Storesund J.E."/>
            <person name="Kallscheuer N."/>
            <person name="Luecker S."/>
            <person name="Lage O.M."/>
            <person name="Pohl T."/>
            <person name="Merkel B.J."/>
            <person name="Hornburger P."/>
            <person name="Mueller R.-W."/>
            <person name="Bruemmer F."/>
            <person name="Labrenz M."/>
            <person name="Spormann A.M."/>
            <person name="Op den Camp H."/>
            <person name="Overmann J."/>
            <person name="Amann R."/>
            <person name="Jetten M.S.M."/>
            <person name="Mascher T."/>
            <person name="Medema M.H."/>
            <person name="Devos D.P."/>
            <person name="Kaster A.-K."/>
            <person name="Ovreas L."/>
            <person name="Rohde M."/>
            <person name="Galperin M.Y."/>
            <person name="Jogler C."/>
        </authorList>
    </citation>
    <scope>NUCLEOTIDE SEQUENCE [LARGE SCALE GENOMIC DNA]</scope>
    <source>
        <strain evidence="1 2">Spb1</strain>
    </source>
</reference>
<accession>A0A518GKJ3</accession>
<evidence type="ECO:0000313" key="1">
    <source>
        <dbReference type="EMBL" id="QDV29087.1"/>
    </source>
</evidence>
<evidence type="ECO:0000313" key="2">
    <source>
        <dbReference type="Proteomes" id="UP000315349"/>
    </source>
</evidence>
<dbReference type="AlphaFoldDB" id="A0A518GKJ3"/>
<organism evidence="1 2">
    <name type="scientific">Planctopirus ephydatiae</name>
    <dbReference type="NCBI Taxonomy" id="2528019"/>
    <lineage>
        <taxon>Bacteria</taxon>
        <taxon>Pseudomonadati</taxon>
        <taxon>Planctomycetota</taxon>
        <taxon>Planctomycetia</taxon>
        <taxon>Planctomycetales</taxon>
        <taxon>Planctomycetaceae</taxon>
        <taxon>Planctopirus</taxon>
    </lineage>
</organism>
<dbReference type="KEGG" id="peh:Spb1_09550"/>
<dbReference type="OrthoDB" id="9836909at2"/>
<dbReference type="RefSeq" id="WP_145296470.1">
    <property type="nucleotide sequence ID" value="NZ_CP036299.1"/>
</dbReference>
<protein>
    <submittedName>
        <fullName evidence="1">Uncharacterized protein</fullName>
    </submittedName>
</protein>
<dbReference type="EMBL" id="CP036299">
    <property type="protein sequence ID" value="QDV29087.1"/>
    <property type="molecule type" value="Genomic_DNA"/>
</dbReference>
<dbReference type="Proteomes" id="UP000315349">
    <property type="component" value="Chromosome"/>
</dbReference>
<name>A0A518GKJ3_9PLAN</name>